<dbReference type="EMBL" id="MU394425">
    <property type="protein sequence ID" value="KAI6080729.1"/>
    <property type="molecule type" value="Genomic_DNA"/>
</dbReference>
<proteinExistence type="predicted"/>
<protein>
    <submittedName>
        <fullName evidence="1">FAD/NAD(P)-binding domain-containing protein</fullName>
    </submittedName>
</protein>
<keyword evidence="2" id="KW-1185">Reference proteome</keyword>
<accession>A0ACC0CK01</accession>
<name>A0ACC0CK01_9PEZI</name>
<evidence type="ECO:0000313" key="2">
    <source>
        <dbReference type="Proteomes" id="UP001497680"/>
    </source>
</evidence>
<gene>
    <name evidence="1" type="ORF">F4821DRAFT_273636</name>
</gene>
<reference evidence="1 2" key="1">
    <citation type="journal article" date="2022" name="New Phytol.">
        <title>Ecological generalism drives hyperdiversity of secondary metabolite gene clusters in xylarialean endophytes.</title>
        <authorList>
            <person name="Franco M.E.E."/>
            <person name="Wisecaver J.H."/>
            <person name="Arnold A.E."/>
            <person name="Ju Y.M."/>
            <person name="Slot J.C."/>
            <person name="Ahrendt S."/>
            <person name="Moore L.P."/>
            <person name="Eastman K.E."/>
            <person name="Scott K."/>
            <person name="Konkel Z."/>
            <person name="Mondo S.J."/>
            <person name="Kuo A."/>
            <person name="Hayes R.D."/>
            <person name="Haridas S."/>
            <person name="Andreopoulos B."/>
            <person name="Riley R."/>
            <person name="LaButti K."/>
            <person name="Pangilinan J."/>
            <person name="Lipzen A."/>
            <person name="Amirebrahimi M."/>
            <person name="Yan J."/>
            <person name="Adam C."/>
            <person name="Keymanesh K."/>
            <person name="Ng V."/>
            <person name="Louie K."/>
            <person name="Northen T."/>
            <person name="Drula E."/>
            <person name="Henrissat B."/>
            <person name="Hsieh H.M."/>
            <person name="Youens-Clark K."/>
            <person name="Lutzoni F."/>
            <person name="Miadlikowska J."/>
            <person name="Eastwood D.C."/>
            <person name="Hamelin R.C."/>
            <person name="Grigoriev I.V."/>
            <person name="U'Ren J.M."/>
        </authorList>
    </citation>
    <scope>NUCLEOTIDE SEQUENCE [LARGE SCALE GENOMIC DNA]</scope>
    <source>
        <strain evidence="1 2">ER1909</strain>
    </source>
</reference>
<comment type="caution">
    <text evidence="1">The sequence shown here is derived from an EMBL/GenBank/DDBJ whole genome shotgun (WGS) entry which is preliminary data.</text>
</comment>
<evidence type="ECO:0000313" key="1">
    <source>
        <dbReference type="EMBL" id="KAI6080729.1"/>
    </source>
</evidence>
<organism evidence="1 2">
    <name type="scientific">Hypoxylon rubiginosum</name>
    <dbReference type="NCBI Taxonomy" id="110542"/>
    <lineage>
        <taxon>Eukaryota</taxon>
        <taxon>Fungi</taxon>
        <taxon>Dikarya</taxon>
        <taxon>Ascomycota</taxon>
        <taxon>Pezizomycotina</taxon>
        <taxon>Sordariomycetes</taxon>
        <taxon>Xylariomycetidae</taxon>
        <taxon>Xylariales</taxon>
        <taxon>Hypoxylaceae</taxon>
        <taxon>Hypoxylon</taxon>
    </lineage>
</organism>
<sequence length="409" mass="44880">MGSNVKRYSIIGAGLAGGVLANALSRNERVDVQVYESALEFSEPRDIIELSHLSLKALEGIIPSVVEALKAKAGASVMDEAHVVLGSGPETGVLIRDLGIRGMVMDRPLLHQTLLSPLAKENFHAGRKLISVEQTASGVVKLEFENGEMAECDVVIGADGTFSRVRDYILQQDAKTHAAHPAGWWECITSVPFELAKAALENEAVDMDREYQWMGDGIYMMQAPSEDRTHVLCVAVLIEKWTPLERKTIVMKDDLKDRLAADQFEHPAAKAIAKLMLNTDNLEAYSHWEHKITPSYARGRVCVVGDAAHTTSLWQGAGGAMALEDAFILGTLLGGVESANDVNDIFKTFDTVRRPRCQRIIDTSRETGELCCRANAEASTEQLGDTLSDLSAHIDAFDELYKLKQFQLQ</sequence>
<dbReference type="Proteomes" id="UP001497680">
    <property type="component" value="Unassembled WGS sequence"/>
</dbReference>